<protein>
    <submittedName>
        <fullName evidence="1">Uncharacterized protein</fullName>
    </submittedName>
</protein>
<dbReference type="EMBL" id="MASQ01000128">
    <property type="protein sequence ID" value="OCB01730.1"/>
    <property type="molecule type" value="Genomic_DNA"/>
</dbReference>
<comment type="caution">
    <text evidence="1">The sequence shown here is derived from an EMBL/GenBank/DDBJ whole genome shotgun (WGS) entry which is preliminary data.</text>
</comment>
<gene>
    <name evidence="1" type="ORF">BBC27_02500</name>
</gene>
<accession>A0A1B9BVL8</accession>
<evidence type="ECO:0000313" key="2">
    <source>
        <dbReference type="Proteomes" id="UP000093129"/>
    </source>
</evidence>
<dbReference type="AlphaFoldDB" id="A0A1B9BVL8"/>
<reference evidence="1 2" key="1">
    <citation type="submission" date="2016-07" db="EMBL/GenBank/DDBJ databases">
        <title>Draft genome of a psychrotolerant acidophile Acidithiobacillus ferrivorans strain YL15.</title>
        <authorList>
            <person name="Peng T."/>
            <person name="Ma L."/>
            <person name="Nan M."/>
            <person name="An N."/>
            <person name="Wang M."/>
            <person name="Qiu G."/>
            <person name="Zeng W."/>
        </authorList>
    </citation>
    <scope>NUCLEOTIDE SEQUENCE [LARGE SCALE GENOMIC DNA]</scope>
    <source>
        <strain evidence="1 2">YL15</strain>
    </source>
</reference>
<evidence type="ECO:0000313" key="1">
    <source>
        <dbReference type="EMBL" id="OCB01730.1"/>
    </source>
</evidence>
<sequence>MAVPARALAAVHPAPRTPQAELGCRQKVLFHRPLMPCWQGCAPAGLITNGAGMVPHILEIAVTAVCYFSGCARITCSVRFYSQKSFFKQVDILHWLGLNSGIYLLDPTVGS</sequence>
<dbReference type="Proteomes" id="UP000093129">
    <property type="component" value="Unassembled WGS sequence"/>
</dbReference>
<organism evidence="1 2">
    <name type="scientific">Acidithiobacillus ferrivorans</name>
    <dbReference type="NCBI Taxonomy" id="160808"/>
    <lineage>
        <taxon>Bacteria</taxon>
        <taxon>Pseudomonadati</taxon>
        <taxon>Pseudomonadota</taxon>
        <taxon>Acidithiobacillia</taxon>
        <taxon>Acidithiobacillales</taxon>
        <taxon>Acidithiobacillaceae</taxon>
        <taxon>Acidithiobacillus</taxon>
    </lineage>
</organism>
<name>A0A1B9BVL8_9PROT</name>
<proteinExistence type="predicted"/>